<protein>
    <submittedName>
        <fullName evidence="1">Uncharacterized protein</fullName>
    </submittedName>
</protein>
<comment type="caution">
    <text evidence="1">The sequence shown here is derived from an EMBL/GenBank/DDBJ whole genome shotgun (WGS) entry which is preliminary data.</text>
</comment>
<reference evidence="1" key="1">
    <citation type="submission" date="2019-08" db="EMBL/GenBank/DDBJ databases">
        <authorList>
            <person name="Kucharzyk K."/>
            <person name="Murdoch R.W."/>
            <person name="Higgins S."/>
            <person name="Loffler F."/>
        </authorList>
    </citation>
    <scope>NUCLEOTIDE SEQUENCE</scope>
</reference>
<proteinExistence type="predicted"/>
<sequence length="113" mass="12689">MEVLQLHRLDRSGSKHPCIGDEQIHTACLPGYFIHHLCDRGLIGHIDRKRLCHRDARLIVELIGQLLRSLSVHICDIHKGSHLHQRTDHAFAEALGTAGNQGDLVPHHIRAAL</sequence>
<dbReference type="EMBL" id="VSSQ01007607">
    <property type="protein sequence ID" value="MPM36438.1"/>
    <property type="molecule type" value="Genomic_DNA"/>
</dbReference>
<accession>A0A644Z830</accession>
<organism evidence="1">
    <name type="scientific">bioreactor metagenome</name>
    <dbReference type="NCBI Taxonomy" id="1076179"/>
    <lineage>
        <taxon>unclassified sequences</taxon>
        <taxon>metagenomes</taxon>
        <taxon>ecological metagenomes</taxon>
    </lineage>
</organism>
<evidence type="ECO:0000313" key="1">
    <source>
        <dbReference type="EMBL" id="MPM36438.1"/>
    </source>
</evidence>
<name>A0A644Z830_9ZZZZ</name>
<dbReference type="AlphaFoldDB" id="A0A644Z830"/>
<gene>
    <name evidence="1" type="ORF">SDC9_83034</name>
</gene>